<keyword evidence="6 8" id="KW-0067">ATP-binding</keyword>
<dbReference type="NCBIfam" id="NF002957">
    <property type="entry name" value="PRK03619.1"/>
    <property type="match status" value="1"/>
</dbReference>
<dbReference type="Pfam" id="PF13507">
    <property type="entry name" value="GATase_5"/>
    <property type="match status" value="1"/>
</dbReference>
<evidence type="ECO:0000256" key="6">
    <source>
        <dbReference type="ARBA" id="ARBA00022840"/>
    </source>
</evidence>
<protein>
    <recommendedName>
        <fullName evidence="8">Phosphoribosylformylglycinamidine synthase subunit PurQ</fullName>
        <shortName evidence="8">FGAM synthase</shortName>
        <ecNumber evidence="8">6.3.5.3</ecNumber>
    </recommendedName>
    <alternativeName>
        <fullName evidence="8">Formylglycinamide ribonucleotide amidotransferase subunit I</fullName>
        <shortName evidence="8">FGAR amidotransferase I</shortName>
        <shortName evidence="8">FGAR-AT I</shortName>
    </alternativeName>
    <alternativeName>
        <fullName evidence="8">Glutaminase PurQ</fullName>
        <ecNumber evidence="8">3.5.1.2</ecNumber>
    </alternativeName>
    <alternativeName>
        <fullName evidence="8">Phosphoribosylformylglycinamidine synthase subunit I</fullName>
    </alternativeName>
</protein>
<dbReference type="EMBL" id="CP002838">
    <property type="protein sequence ID" value="AEM39244.1"/>
    <property type="molecule type" value="Genomic_DNA"/>
</dbReference>
<feature type="active site" description="Nucleophile" evidence="8">
    <location>
        <position position="87"/>
    </location>
</feature>
<evidence type="ECO:0000313" key="10">
    <source>
        <dbReference type="Proteomes" id="UP000001037"/>
    </source>
</evidence>
<dbReference type="PROSITE" id="PS51273">
    <property type="entry name" value="GATASE_TYPE_1"/>
    <property type="match status" value="1"/>
</dbReference>
<keyword evidence="5 8" id="KW-0378">Hydrolase</keyword>
<sequence length="221" mass="24532">MPRVAIVKFPGTNCERETLEAVRRVARLDALIVRHDEFDWRAWDALIIPGGFSYGDYVRAGVMATWSKFSEALREGVENGLPVLGICNGFQVLTEAGVLPGVLLPNECGCFVARWVRLRIAEPKGPWLGGYEDGEIVWMPVAHGEGRWWGLEEPRGPSLRYVDNPNGSRWDIAGVSVRDGQVVGMMPHPERAAFPWQAPAGRNPGGLKLFEWLGKALRAGW</sequence>
<comment type="catalytic activity">
    <reaction evidence="8">
        <text>N(2)-formyl-N(1)-(5-phospho-beta-D-ribosyl)glycinamide + L-glutamine + ATP + H2O = 2-formamido-N(1)-(5-O-phospho-beta-D-ribosyl)acetamidine + L-glutamate + ADP + phosphate + H(+)</text>
        <dbReference type="Rhea" id="RHEA:17129"/>
        <dbReference type="ChEBI" id="CHEBI:15377"/>
        <dbReference type="ChEBI" id="CHEBI:15378"/>
        <dbReference type="ChEBI" id="CHEBI:29985"/>
        <dbReference type="ChEBI" id="CHEBI:30616"/>
        <dbReference type="ChEBI" id="CHEBI:43474"/>
        <dbReference type="ChEBI" id="CHEBI:58359"/>
        <dbReference type="ChEBI" id="CHEBI:147286"/>
        <dbReference type="ChEBI" id="CHEBI:147287"/>
        <dbReference type="ChEBI" id="CHEBI:456216"/>
        <dbReference type="EC" id="6.3.5.3"/>
    </reaction>
</comment>
<proteinExistence type="inferred from homology"/>
<evidence type="ECO:0000256" key="5">
    <source>
        <dbReference type="ARBA" id="ARBA00022801"/>
    </source>
</evidence>
<dbReference type="Proteomes" id="UP000001037">
    <property type="component" value="Chromosome"/>
</dbReference>
<reference evidence="9 10" key="1">
    <citation type="journal article" date="2011" name="Stand. Genomic Sci.">
        <title>Complete genome sequence of the hyperthermophilic chemolithoautotroph Pyrolobus fumarii type strain (1A).</title>
        <authorList>
            <person name="Anderson I."/>
            <person name="Goker M."/>
            <person name="Nolan M."/>
            <person name="Lucas S."/>
            <person name="Hammon N."/>
            <person name="Deshpande S."/>
            <person name="Cheng J.F."/>
            <person name="Tapia R."/>
            <person name="Han C."/>
            <person name="Goodwin L."/>
            <person name="Pitluck S."/>
            <person name="Huntemann M."/>
            <person name="Liolios K."/>
            <person name="Ivanova N."/>
            <person name="Pagani I."/>
            <person name="Mavromatis K."/>
            <person name="Ovchinikova G."/>
            <person name="Pati A."/>
            <person name="Chen A."/>
            <person name="Palaniappan K."/>
            <person name="Land M."/>
            <person name="Hauser L."/>
            <person name="Brambilla E.M."/>
            <person name="Huber H."/>
            <person name="Yasawong M."/>
            <person name="Rohde M."/>
            <person name="Spring S."/>
            <person name="Abt B."/>
            <person name="Sikorski J."/>
            <person name="Wirth R."/>
            <person name="Detter J.C."/>
            <person name="Woyke T."/>
            <person name="Bristow J."/>
            <person name="Eisen J.A."/>
            <person name="Markowitz V."/>
            <person name="Hugenholtz P."/>
            <person name="Kyrpides N.C."/>
            <person name="Klenk H.P."/>
            <person name="Lapidus A."/>
        </authorList>
    </citation>
    <scope>NUCLEOTIDE SEQUENCE [LARGE SCALE GENOMIC DNA]</scope>
    <source>
        <strain evidence="10">DSM 11204 / 1A</strain>
    </source>
</reference>
<feature type="active site" evidence="8">
    <location>
        <position position="188"/>
    </location>
</feature>
<organism evidence="9 10">
    <name type="scientific">Pyrolobus fumarii (strain DSM 11204 / 1A)</name>
    <dbReference type="NCBI Taxonomy" id="694429"/>
    <lineage>
        <taxon>Archaea</taxon>
        <taxon>Thermoproteota</taxon>
        <taxon>Thermoprotei</taxon>
        <taxon>Desulfurococcales</taxon>
        <taxon>Pyrodictiaceae</taxon>
        <taxon>Pyrolobus</taxon>
    </lineage>
</organism>
<dbReference type="InParanoid" id="G0EGU6"/>
<dbReference type="SMART" id="SM01211">
    <property type="entry name" value="GATase_5"/>
    <property type="match status" value="1"/>
</dbReference>
<evidence type="ECO:0000313" key="9">
    <source>
        <dbReference type="EMBL" id="AEM39244.1"/>
    </source>
</evidence>
<dbReference type="GO" id="GO:0005737">
    <property type="term" value="C:cytoplasm"/>
    <property type="evidence" value="ECO:0007669"/>
    <property type="project" value="UniProtKB-SubCell"/>
</dbReference>
<evidence type="ECO:0000256" key="3">
    <source>
        <dbReference type="ARBA" id="ARBA00022741"/>
    </source>
</evidence>
<dbReference type="EC" id="6.3.5.3" evidence="8"/>
<feature type="active site" evidence="8">
    <location>
        <position position="190"/>
    </location>
</feature>
<dbReference type="HAMAP" id="MF_00421">
    <property type="entry name" value="PurQ"/>
    <property type="match status" value="1"/>
</dbReference>
<keyword evidence="3 8" id="KW-0547">Nucleotide-binding</keyword>
<evidence type="ECO:0000256" key="8">
    <source>
        <dbReference type="HAMAP-Rule" id="MF_00421"/>
    </source>
</evidence>
<dbReference type="GO" id="GO:0006189">
    <property type="term" value="P:'de novo' IMP biosynthetic process"/>
    <property type="evidence" value="ECO:0007669"/>
    <property type="project" value="UniProtKB-UniRule"/>
</dbReference>
<dbReference type="PANTHER" id="PTHR47552:SF1">
    <property type="entry name" value="PHOSPHORIBOSYLFORMYLGLYCINAMIDINE SYNTHASE SUBUNIT PURQ"/>
    <property type="match status" value="1"/>
</dbReference>
<dbReference type="UniPathway" id="UPA00074">
    <property type="reaction ID" value="UER00128"/>
</dbReference>
<keyword evidence="1 8" id="KW-0963">Cytoplasm</keyword>
<dbReference type="FunCoup" id="G0EGU6">
    <property type="interactions" value="19"/>
</dbReference>
<evidence type="ECO:0000256" key="1">
    <source>
        <dbReference type="ARBA" id="ARBA00022490"/>
    </source>
</evidence>
<dbReference type="EC" id="3.5.1.2" evidence="8"/>
<comment type="pathway">
    <text evidence="8">Purine metabolism; IMP biosynthesis via de novo pathway; 5-amino-1-(5-phospho-D-ribosyl)imidazole from N(2)-formyl-N(1)-(5-phospho-D-ribosyl)glycinamide: step 1/2.</text>
</comment>
<gene>
    <name evidence="8" type="primary">purQ</name>
    <name evidence="9" type="ordered locus">Pyrfu_1386</name>
</gene>
<evidence type="ECO:0000256" key="2">
    <source>
        <dbReference type="ARBA" id="ARBA00022598"/>
    </source>
</evidence>
<keyword evidence="7 8" id="KW-0315">Glutamine amidotransferase</keyword>
<accession>G0EGU6</accession>
<dbReference type="GO" id="GO:0005524">
    <property type="term" value="F:ATP binding"/>
    <property type="evidence" value="ECO:0007669"/>
    <property type="project" value="UniProtKB-KW"/>
</dbReference>
<dbReference type="GO" id="GO:0004642">
    <property type="term" value="F:phosphoribosylformylglycinamidine synthase activity"/>
    <property type="evidence" value="ECO:0007669"/>
    <property type="project" value="UniProtKB-UniRule"/>
</dbReference>
<dbReference type="eggNOG" id="arCOG00102">
    <property type="taxonomic scope" value="Archaea"/>
</dbReference>
<comment type="function">
    <text evidence="8">Part of the phosphoribosylformylglycinamidine synthase complex involved in the purines biosynthetic pathway. Catalyzes the ATP-dependent conversion of formylglycinamide ribonucleotide (FGAR) and glutamine to yield formylglycinamidine ribonucleotide (FGAM) and glutamate. The FGAM synthase complex is composed of three subunits. PurQ produces an ammonia molecule by converting glutamine to glutamate. PurL transfers the ammonia molecule to FGAR to form FGAM in an ATP-dependent manner. PurS interacts with PurQ and PurL and is thought to assist in the transfer of the ammonia molecule from PurQ to PurL.</text>
</comment>
<dbReference type="GO" id="GO:0004359">
    <property type="term" value="F:glutaminase activity"/>
    <property type="evidence" value="ECO:0007669"/>
    <property type="project" value="UniProtKB-EC"/>
</dbReference>
<evidence type="ECO:0000256" key="4">
    <source>
        <dbReference type="ARBA" id="ARBA00022755"/>
    </source>
</evidence>
<dbReference type="OrthoDB" id="6486at2157"/>
<comment type="subcellular location">
    <subcellularLocation>
        <location evidence="8">Cytoplasm</location>
    </subcellularLocation>
</comment>
<keyword evidence="4 8" id="KW-0658">Purine biosynthesis</keyword>
<dbReference type="PIRSF" id="PIRSF001586">
    <property type="entry name" value="FGAM_synth_I"/>
    <property type="match status" value="1"/>
</dbReference>
<dbReference type="HOGENOM" id="CLU_001031_3_1_2"/>
<dbReference type="InterPro" id="IPR029062">
    <property type="entry name" value="Class_I_gatase-like"/>
</dbReference>
<dbReference type="KEGG" id="pfm:Pyrfu_1386"/>
<comment type="catalytic activity">
    <reaction evidence="8">
        <text>L-glutamine + H2O = L-glutamate + NH4(+)</text>
        <dbReference type="Rhea" id="RHEA:15889"/>
        <dbReference type="ChEBI" id="CHEBI:15377"/>
        <dbReference type="ChEBI" id="CHEBI:28938"/>
        <dbReference type="ChEBI" id="CHEBI:29985"/>
        <dbReference type="ChEBI" id="CHEBI:58359"/>
        <dbReference type="EC" id="3.5.1.2"/>
    </reaction>
</comment>
<keyword evidence="2 8" id="KW-0436">Ligase</keyword>
<dbReference type="SUPFAM" id="SSF52317">
    <property type="entry name" value="Class I glutamine amidotransferase-like"/>
    <property type="match status" value="1"/>
</dbReference>
<dbReference type="PANTHER" id="PTHR47552">
    <property type="entry name" value="PHOSPHORIBOSYLFORMYLGLYCINAMIDINE SYNTHASE SUBUNIT PURQ"/>
    <property type="match status" value="1"/>
</dbReference>
<dbReference type="STRING" id="694429.Pyrfu_1386"/>
<dbReference type="InterPro" id="IPR010075">
    <property type="entry name" value="PRibForGlyAmidine_synth_PurQ"/>
</dbReference>
<dbReference type="NCBIfam" id="TIGR01737">
    <property type="entry name" value="FGAM_synth_I"/>
    <property type="match status" value="1"/>
</dbReference>
<keyword evidence="10" id="KW-1185">Reference proteome</keyword>
<dbReference type="AlphaFoldDB" id="G0EGU6"/>
<comment type="subunit">
    <text evidence="8">Part of the FGAM synthase complex composed of 1 PurL, 1 PurQ and 2 PurS subunits.</text>
</comment>
<dbReference type="Gene3D" id="3.40.50.880">
    <property type="match status" value="1"/>
</dbReference>
<name>G0EGU6_PYRF1</name>
<evidence type="ECO:0000256" key="7">
    <source>
        <dbReference type="ARBA" id="ARBA00022962"/>
    </source>
</evidence>